<name>A0ABV9NMC3_9GAMM</name>
<evidence type="ECO:0000256" key="1">
    <source>
        <dbReference type="SAM" id="MobiDB-lite"/>
    </source>
</evidence>
<comment type="caution">
    <text evidence="2">The sequence shown here is derived from an EMBL/GenBank/DDBJ whole genome shotgun (WGS) entry which is preliminary data.</text>
</comment>
<dbReference type="RefSeq" id="WP_377003968.1">
    <property type="nucleotide sequence ID" value="NZ_JBHSGG010000019.1"/>
</dbReference>
<dbReference type="EMBL" id="JBHSGG010000019">
    <property type="protein sequence ID" value="MFC4727948.1"/>
    <property type="molecule type" value="Genomic_DNA"/>
</dbReference>
<gene>
    <name evidence="2" type="ORF">ACFO3Q_07180</name>
</gene>
<feature type="region of interest" description="Disordered" evidence="1">
    <location>
        <begin position="1"/>
        <end position="67"/>
    </location>
</feature>
<reference evidence="3" key="1">
    <citation type="journal article" date="2019" name="Int. J. Syst. Evol. Microbiol.">
        <title>The Global Catalogue of Microorganisms (GCM) 10K type strain sequencing project: providing services to taxonomists for standard genome sequencing and annotation.</title>
        <authorList>
            <consortium name="The Broad Institute Genomics Platform"/>
            <consortium name="The Broad Institute Genome Sequencing Center for Infectious Disease"/>
            <person name="Wu L."/>
            <person name="Ma J."/>
        </authorList>
    </citation>
    <scope>NUCLEOTIDE SEQUENCE [LARGE SCALE GENOMIC DNA]</scope>
    <source>
        <strain evidence="3">CGMCC 1.13574</strain>
    </source>
</reference>
<evidence type="ECO:0000313" key="3">
    <source>
        <dbReference type="Proteomes" id="UP001595892"/>
    </source>
</evidence>
<organism evidence="2 3">
    <name type="scientific">Coralloluteibacterium thermophilum</name>
    <dbReference type="NCBI Taxonomy" id="2707049"/>
    <lineage>
        <taxon>Bacteria</taxon>
        <taxon>Pseudomonadati</taxon>
        <taxon>Pseudomonadota</taxon>
        <taxon>Gammaproteobacteria</taxon>
        <taxon>Lysobacterales</taxon>
        <taxon>Lysobacteraceae</taxon>
        <taxon>Coralloluteibacterium</taxon>
    </lineage>
</organism>
<evidence type="ECO:0000313" key="2">
    <source>
        <dbReference type="EMBL" id="MFC4727948.1"/>
    </source>
</evidence>
<protein>
    <submittedName>
        <fullName evidence="2">Uncharacterized protein</fullName>
    </submittedName>
</protein>
<dbReference type="Proteomes" id="UP001595892">
    <property type="component" value="Unassembled WGS sequence"/>
</dbReference>
<keyword evidence="3" id="KW-1185">Reference proteome</keyword>
<feature type="compositionally biased region" description="Basic and acidic residues" evidence="1">
    <location>
        <begin position="21"/>
        <end position="67"/>
    </location>
</feature>
<proteinExistence type="predicted"/>
<accession>A0ABV9NMC3</accession>
<feature type="compositionally biased region" description="Basic and acidic residues" evidence="1">
    <location>
        <begin position="1"/>
        <end position="10"/>
    </location>
</feature>
<sequence>MTSKNSDDTVRGTPNPVKNAPQKDEATGYPEENPRSPGEAREPHAKRPRNPEKPEGGLGEREPGTDA</sequence>